<dbReference type="AlphaFoldDB" id="A0A1G9DY28"/>
<dbReference type="Gene3D" id="2.130.10.130">
    <property type="entry name" value="Integrin alpha, N-terminal"/>
    <property type="match status" value="1"/>
</dbReference>
<sequence>MRPTGRRGGTGKGPRGWFRGADLAAADAADGTVDGIIQAENLHSFAGSSSYRFLAGQFNNLASNGAGTTLASGDVIGDSRPEILIAHPDATRNVPGWGGVNVGKVYMIAPEDMAALDAQDGATDHQIDLGNTRLAGCYSYEFRGEATNPDLHLSAVIGGQAGASVGTVDDLWGDGKDEILIGDPRWQRPTSSDLYVGNYCPGASAVTPAPARARFM</sequence>
<protein>
    <recommendedName>
        <fullName evidence="3">FG-GAP repeat-containing protein</fullName>
    </recommendedName>
</protein>
<dbReference type="EMBL" id="FNFV01000004">
    <property type="protein sequence ID" value="SDK68753.1"/>
    <property type="molecule type" value="Genomic_DNA"/>
</dbReference>
<accession>A0A1G9DY28</accession>
<gene>
    <name evidence="1" type="ORF">SAMN05216257_10471</name>
</gene>
<evidence type="ECO:0008006" key="3">
    <source>
        <dbReference type="Google" id="ProtNLM"/>
    </source>
</evidence>
<dbReference type="InterPro" id="IPR028994">
    <property type="entry name" value="Integrin_alpha_N"/>
</dbReference>
<dbReference type="Proteomes" id="UP000199328">
    <property type="component" value="Unassembled WGS sequence"/>
</dbReference>
<dbReference type="RefSeq" id="WP_170068468.1">
    <property type="nucleotide sequence ID" value="NZ_FNFV01000004.1"/>
</dbReference>
<dbReference type="SUPFAM" id="SSF69318">
    <property type="entry name" value="Integrin alpha N-terminal domain"/>
    <property type="match status" value="1"/>
</dbReference>
<keyword evidence="2" id="KW-1185">Reference proteome</keyword>
<evidence type="ECO:0000313" key="2">
    <source>
        <dbReference type="Proteomes" id="UP000199328"/>
    </source>
</evidence>
<evidence type="ECO:0000313" key="1">
    <source>
        <dbReference type="EMBL" id="SDK68753.1"/>
    </source>
</evidence>
<organism evidence="1 2">
    <name type="scientific">Meinhardsimonia xiamenensis</name>
    <dbReference type="NCBI Taxonomy" id="990712"/>
    <lineage>
        <taxon>Bacteria</taxon>
        <taxon>Pseudomonadati</taxon>
        <taxon>Pseudomonadota</taxon>
        <taxon>Alphaproteobacteria</taxon>
        <taxon>Rhodobacterales</taxon>
        <taxon>Paracoccaceae</taxon>
        <taxon>Meinhardsimonia</taxon>
    </lineage>
</organism>
<name>A0A1G9DY28_9RHOB</name>
<proteinExistence type="predicted"/>
<reference evidence="2" key="1">
    <citation type="submission" date="2016-10" db="EMBL/GenBank/DDBJ databases">
        <authorList>
            <person name="Varghese N."/>
            <person name="Submissions S."/>
        </authorList>
    </citation>
    <scope>NUCLEOTIDE SEQUENCE [LARGE SCALE GENOMIC DNA]</scope>
    <source>
        <strain evidence="2">CGMCC 1.10789</strain>
    </source>
</reference>